<proteinExistence type="predicted"/>
<feature type="chain" id="PRO_5040135160" evidence="1">
    <location>
        <begin position="17"/>
        <end position="144"/>
    </location>
</feature>
<keyword evidence="3" id="KW-1185">Reference proteome</keyword>
<organism evidence="2 3">
    <name type="scientific">Modicella reniformis</name>
    <dbReference type="NCBI Taxonomy" id="1440133"/>
    <lineage>
        <taxon>Eukaryota</taxon>
        <taxon>Fungi</taxon>
        <taxon>Fungi incertae sedis</taxon>
        <taxon>Mucoromycota</taxon>
        <taxon>Mortierellomycotina</taxon>
        <taxon>Mortierellomycetes</taxon>
        <taxon>Mortierellales</taxon>
        <taxon>Mortierellaceae</taxon>
        <taxon>Modicella</taxon>
    </lineage>
</organism>
<protein>
    <submittedName>
        <fullName evidence="2">Uncharacterized protein</fullName>
    </submittedName>
</protein>
<accession>A0A9P6IL31</accession>
<reference evidence="2" key="1">
    <citation type="journal article" date="2020" name="Fungal Divers.">
        <title>Resolving the Mortierellaceae phylogeny through synthesis of multi-gene phylogenetics and phylogenomics.</title>
        <authorList>
            <person name="Vandepol N."/>
            <person name="Liber J."/>
            <person name="Desiro A."/>
            <person name="Na H."/>
            <person name="Kennedy M."/>
            <person name="Barry K."/>
            <person name="Grigoriev I.V."/>
            <person name="Miller A.N."/>
            <person name="O'Donnell K."/>
            <person name="Stajich J.E."/>
            <person name="Bonito G."/>
        </authorList>
    </citation>
    <scope>NUCLEOTIDE SEQUENCE</scope>
    <source>
        <strain evidence="2">MES-2147</strain>
    </source>
</reference>
<sequence>MKTFLAFGAVIAVASAAPLVEIQTKPEKTFEIKPFDTTPLHKQMLGGLSVPSSFASVLHSHTAPINYGNLNMGTGMMPSQVVHYGTENYPDRGFVGPKLISTTAKEVDFQIAQAEHARNLLNLDADIAKIGYADLSKYADYWNQ</sequence>
<evidence type="ECO:0000313" key="2">
    <source>
        <dbReference type="EMBL" id="KAF9924735.1"/>
    </source>
</evidence>
<evidence type="ECO:0000313" key="3">
    <source>
        <dbReference type="Proteomes" id="UP000749646"/>
    </source>
</evidence>
<dbReference type="EMBL" id="JAAAHW010010563">
    <property type="protein sequence ID" value="KAF9924735.1"/>
    <property type="molecule type" value="Genomic_DNA"/>
</dbReference>
<feature type="non-terminal residue" evidence="2">
    <location>
        <position position="144"/>
    </location>
</feature>
<evidence type="ECO:0000256" key="1">
    <source>
        <dbReference type="SAM" id="SignalP"/>
    </source>
</evidence>
<feature type="signal peptide" evidence="1">
    <location>
        <begin position="1"/>
        <end position="16"/>
    </location>
</feature>
<keyword evidence="1" id="KW-0732">Signal</keyword>
<dbReference type="AlphaFoldDB" id="A0A9P6IL31"/>
<comment type="caution">
    <text evidence="2">The sequence shown here is derived from an EMBL/GenBank/DDBJ whole genome shotgun (WGS) entry which is preliminary data.</text>
</comment>
<gene>
    <name evidence="2" type="ORF">BGZ65_008182</name>
</gene>
<dbReference type="OrthoDB" id="2439424at2759"/>
<dbReference type="Proteomes" id="UP000749646">
    <property type="component" value="Unassembled WGS sequence"/>
</dbReference>
<name>A0A9P6IL31_9FUNG</name>